<keyword evidence="6" id="KW-1185">Reference proteome</keyword>
<sequence>MDATMYLFREKASLGQLQLARVGFMSCIFGMQLQNEYQKFLNNKRNYKWSSFIEAYANGELPSHAIPRIVKEIHTKSDGKSPLLSPYTLVHVSVPPGLNKSKSDCGVYALKYIECHFLGLPIDMVHDDNIRHAHYKIAVDLWEAATDPVFIDRMAKYEPPQLDSDMVAID</sequence>
<dbReference type="STRING" id="81985.R0HHB1"/>
<organism evidence="5 6">
    <name type="scientific">Capsella rubella</name>
    <dbReference type="NCBI Taxonomy" id="81985"/>
    <lineage>
        <taxon>Eukaryota</taxon>
        <taxon>Viridiplantae</taxon>
        <taxon>Streptophyta</taxon>
        <taxon>Embryophyta</taxon>
        <taxon>Tracheophyta</taxon>
        <taxon>Spermatophyta</taxon>
        <taxon>Magnoliopsida</taxon>
        <taxon>eudicotyledons</taxon>
        <taxon>Gunneridae</taxon>
        <taxon>Pentapetalae</taxon>
        <taxon>rosids</taxon>
        <taxon>malvids</taxon>
        <taxon>Brassicales</taxon>
        <taxon>Brassicaceae</taxon>
        <taxon>Camelineae</taxon>
        <taxon>Capsella</taxon>
    </lineage>
</organism>
<dbReference type="Proteomes" id="UP000029121">
    <property type="component" value="Unassembled WGS sequence"/>
</dbReference>
<dbReference type="GO" id="GO:0006508">
    <property type="term" value="P:proteolysis"/>
    <property type="evidence" value="ECO:0007669"/>
    <property type="project" value="UniProtKB-KW"/>
</dbReference>
<evidence type="ECO:0000313" key="6">
    <source>
        <dbReference type="Proteomes" id="UP000029121"/>
    </source>
</evidence>
<evidence type="ECO:0000256" key="1">
    <source>
        <dbReference type="ARBA" id="ARBA00005234"/>
    </source>
</evidence>
<evidence type="ECO:0000256" key="3">
    <source>
        <dbReference type="ARBA" id="ARBA00022801"/>
    </source>
</evidence>
<protein>
    <recommendedName>
        <fullName evidence="4">Ubiquitin-like protease family profile domain-containing protein</fullName>
    </recommendedName>
</protein>
<dbReference type="EMBL" id="KB870808">
    <property type="protein sequence ID" value="EOA29039.1"/>
    <property type="molecule type" value="Genomic_DNA"/>
</dbReference>
<evidence type="ECO:0000259" key="4">
    <source>
        <dbReference type="Pfam" id="PF02902"/>
    </source>
</evidence>
<gene>
    <name evidence="5" type="ORF">CARUB_v10025294mg</name>
</gene>
<keyword evidence="3" id="KW-0378">Hydrolase</keyword>
<keyword evidence="2" id="KW-0645">Protease</keyword>
<proteinExistence type="inferred from homology"/>
<dbReference type="GO" id="GO:0008234">
    <property type="term" value="F:cysteine-type peptidase activity"/>
    <property type="evidence" value="ECO:0007669"/>
    <property type="project" value="InterPro"/>
</dbReference>
<evidence type="ECO:0000256" key="2">
    <source>
        <dbReference type="ARBA" id="ARBA00022670"/>
    </source>
</evidence>
<dbReference type="AlphaFoldDB" id="R0HHB1"/>
<reference evidence="6" key="1">
    <citation type="journal article" date="2013" name="Nat. Genet.">
        <title>The Capsella rubella genome and the genomic consequences of rapid mating system evolution.</title>
        <authorList>
            <person name="Slotte T."/>
            <person name="Hazzouri K.M."/>
            <person name="Agren J.A."/>
            <person name="Koenig D."/>
            <person name="Maumus F."/>
            <person name="Guo Y.L."/>
            <person name="Steige K."/>
            <person name="Platts A.E."/>
            <person name="Escobar J.S."/>
            <person name="Newman L.K."/>
            <person name="Wang W."/>
            <person name="Mandakova T."/>
            <person name="Vello E."/>
            <person name="Smith L.M."/>
            <person name="Henz S.R."/>
            <person name="Steffen J."/>
            <person name="Takuno S."/>
            <person name="Brandvain Y."/>
            <person name="Coop G."/>
            <person name="Andolfatto P."/>
            <person name="Hu T.T."/>
            <person name="Blanchette M."/>
            <person name="Clark R.M."/>
            <person name="Quesneville H."/>
            <person name="Nordborg M."/>
            <person name="Gaut B.S."/>
            <person name="Lysak M.A."/>
            <person name="Jenkins J."/>
            <person name="Grimwood J."/>
            <person name="Chapman J."/>
            <person name="Prochnik S."/>
            <person name="Shu S."/>
            <person name="Rokhsar D."/>
            <person name="Schmutz J."/>
            <person name="Weigel D."/>
            <person name="Wright S.I."/>
        </authorList>
    </citation>
    <scope>NUCLEOTIDE SEQUENCE [LARGE SCALE GENOMIC DNA]</scope>
    <source>
        <strain evidence="6">cv. Monte Gargano</strain>
    </source>
</reference>
<comment type="similarity">
    <text evidence="1">Belongs to the peptidase C48 family.</text>
</comment>
<dbReference type="Gene3D" id="3.40.395.10">
    <property type="entry name" value="Adenoviral Proteinase, Chain A"/>
    <property type="match status" value="1"/>
</dbReference>
<dbReference type="InterPro" id="IPR003653">
    <property type="entry name" value="Peptidase_C48_C"/>
</dbReference>
<evidence type="ECO:0000313" key="5">
    <source>
        <dbReference type="EMBL" id="EOA29039.1"/>
    </source>
</evidence>
<dbReference type="SUPFAM" id="SSF54001">
    <property type="entry name" value="Cysteine proteinases"/>
    <property type="match status" value="1"/>
</dbReference>
<name>R0HHB1_9BRAS</name>
<accession>R0HHB1</accession>
<dbReference type="Pfam" id="PF02902">
    <property type="entry name" value="Peptidase_C48"/>
    <property type="match status" value="1"/>
</dbReference>
<dbReference type="InterPro" id="IPR038765">
    <property type="entry name" value="Papain-like_cys_pep_sf"/>
</dbReference>
<feature type="domain" description="Ubiquitin-like protease family profile" evidence="4">
    <location>
        <begin position="67"/>
        <end position="146"/>
    </location>
</feature>